<organism evidence="2 3">
    <name type="scientific">Oryza sativa subsp. indica</name>
    <name type="common">Rice</name>
    <dbReference type="NCBI Taxonomy" id="39946"/>
    <lineage>
        <taxon>Eukaryota</taxon>
        <taxon>Viridiplantae</taxon>
        <taxon>Streptophyta</taxon>
        <taxon>Embryophyta</taxon>
        <taxon>Tracheophyta</taxon>
        <taxon>Spermatophyta</taxon>
        <taxon>Magnoliopsida</taxon>
        <taxon>Liliopsida</taxon>
        <taxon>Poales</taxon>
        <taxon>Poaceae</taxon>
        <taxon>BOP clade</taxon>
        <taxon>Oryzoideae</taxon>
        <taxon>Oryzeae</taxon>
        <taxon>Oryzinae</taxon>
        <taxon>Oryza</taxon>
        <taxon>Oryza sativa</taxon>
    </lineage>
</organism>
<keyword evidence="1" id="KW-0812">Transmembrane</keyword>
<gene>
    <name evidence="2" type="ORF">OsI_07331</name>
</gene>
<dbReference type="Gramene" id="BGIOSGA006420-TA">
    <property type="protein sequence ID" value="BGIOSGA006420-PA"/>
    <property type="gene ID" value="BGIOSGA006420"/>
</dbReference>
<keyword evidence="1" id="KW-1133">Transmembrane helix</keyword>
<keyword evidence="1" id="KW-0472">Membrane</keyword>
<reference evidence="2 3" key="1">
    <citation type="journal article" date="2005" name="PLoS Biol.">
        <title>The genomes of Oryza sativa: a history of duplications.</title>
        <authorList>
            <person name="Yu J."/>
            <person name="Wang J."/>
            <person name="Lin W."/>
            <person name="Li S."/>
            <person name="Li H."/>
            <person name="Zhou J."/>
            <person name="Ni P."/>
            <person name="Dong W."/>
            <person name="Hu S."/>
            <person name="Zeng C."/>
            <person name="Zhang J."/>
            <person name="Zhang Y."/>
            <person name="Li R."/>
            <person name="Xu Z."/>
            <person name="Li S."/>
            <person name="Li X."/>
            <person name="Zheng H."/>
            <person name="Cong L."/>
            <person name="Lin L."/>
            <person name="Yin J."/>
            <person name="Geng J."/>
            <person name="Li G."/>
            <person name="Shi J."/>
            <person name="Liu J."/>
            <person name="Lv H."/>
            <person name="Li J."/>
            <person name="Wang J."/>
            <person name="Deng Y."/>
            <person name="Ran L."/>
            <person name="Shi X."/>
            <person name="Wang X."/>
            <person name="Wu Q."/>
            <person name="Li C."/>
            <person name="Ren X."/>
            <person name="Wang J."/>
            <person name="Wang X."/>
            <person name="Li D."/>
            <person name="Liu D."/>
            <person name="Zhang X."/>
            <person name="Ji Z."/>
            <person name="Zhao W."/>
            <person name="Sun Y."/>
            <person name="Zhang Z."/>
            <person name="Bao J."/>
            <person name="Han Y."/>
            <person name="Dong L."/>
            <person name="Ji J."/>
            <person name="Chen P."/>
            <person name="Wu S."/>
            <person name="Liu J."/>
            <person name="Xiao Y."/>
            <person name="Bu D."/>
            <person name="Tan J."/>
            <person name="Yang L."/>
            <person name="Ye C."/>
            <person name="Zhang J."/>
            <person name="Xu J."/>
            <person name="Zhou Y."/>
            <person name="Yu Y."/>
            <person name="Zhang B."/>
            <person name="Zhuang S."/>
            <person name="Wei H."/>
            <person name="Liu B."/>
            <person name="Lei M."/>
            <person name="Yu H."/>
            <person name="Li Y."/>
            <person name="Xu H."/>
            <person name="Wei S."/>
            <person name="He X."/>
            <person name="Fang L."/>
            <person name="Zhang Z."/>
            <person name="Zhang Y."/>
            <person name="Huang X."/>
            <person name="Su Z."/>
            <person name="Tong W."/>
            <person name="Li J."/>
            <person name="Tong Z."/>
            <person name="Li S."/>
            <person name="Ye J."/>
            <person name="Wang L."/>
            <person name="Fang L."/>
            <person name="Lei T."/>
            <person name="Chen C."/>
            <person name="Chen H."/>
            <person name="Xu Z."/>
            <person name="Li H."/>
            <person name="Huang H."/>
            <person name="Zhang F."/>
            <person name="Xu H."/>
            <person name="Li N."/>
            <person name="Zhao C."/>
            <person name="Li S."/>
            <person name="Dong L."/>
            <person name="Huang Y."/>
            <person name="Li L."/>
            <person name="Xi Y."/>
            <person name="Qi Q."/>
            <person name="Li W."/>
            <person name="Zhang B."/>
            <person name="Hu W."/>
            <person name="Zhang Y."/>
            <person name="Tian X."/>
            <person name="Jiao Y."/>
            <person name="Liang X."/>
            <person name="Jin J."/>
            <person name="Gao L."/>
            <person name="Zheng W."/>
            <person name="Hao B."/>
            <person name="Liu S."/>
            <person name="Wang W."/>
            <person name="Yuan L."/>
            <person name="Cao M."/>
            <person name="McDermott J."/>
            <person name="Samudrala R."/>
            <person name="Wang J."/>
            <person name="Wong G.K."/>
            <person name="Yang H."/>
        </authorList>
    </citation>
    <scope>NUCLEOTIDE SEQUENCE [LARGE SCALE GENOMIC DNA]</scope>
    <source>
        <strain evidence="3">cv. 93-11</strain>
    </source>
</reference>
<dbReference type="Proteomes" id="UP000007015">
    <property type="component" value="Chromosome 2"/>
</dbReference>
<name>B8AIB9_ORYSI</name>
<dbReference type="EMBL" id="CM000127">
    <property type="protein sequence ID" value="EEC73235.1"/>
    <property type="molecule type" value="Genomic_DNA"/>
</dbReference>
<evidence type="ECO:0000256" key="1">
    <source>
        <dbReference type="SAM" id="Phobius"/>
    </source>
</evidence>
<keyword evidence="3" id="KW-1185">Reference proteome</keyword>
<feature type="transmembrane region" description="Helical" evidence="1">
    <location>
        <begin position="14"/>
        <end position="34"/>
    </location>
</feature>
<accession>B8AIB9</accession>
<dbReference type="HOGENOM" id="CLU_3109773_0_0_1"/>
<protein>
    <submittedName>
        <fullName evidence="2">Uncharacterized protein</fullName>
    </submittedName>
</protein>
<dbReference type="AlphaFoldDB" id="B8AIB9"/>
<proteinExistence type="predicted"/>
<evidence type="ECO:0000313" key="2">
    <source>
        <dbReference type="EMBL" id="EEC73235.1"/>
    </source>
</evidence>
<sequence>MAAIMREDHSCNCQIHYCLAFSGMVTALVISICMKQQQSFHHSFLLDFVIT</sequence>
<evidence type="ECO:0000313" key="3">
    <source>
        <dbReference type="Proteomes" id="UP000007015"/>
    </source>
</evidence>